<keyword evidence="7 12" id="KW-0997">Cell inner membrane</keyword>
<evidence type="ECO:0000256" key="7">
    <source>
        <dbReference type="ARBA" id="ARBA00022519"/>
    </source>
</evidence>
<protein>
    <recommendedName>
        <fullName evidence="4 12">Heme exporter protein D</fullName>
    </recommendedName>
</protein>
<sequence length="56" mass="6152">MIDLGPHSVFIIGAYAFAIIVIAGLVGRIMLDTKTQKRRLAELEARGIGRRSKRTA</sequence>
<keyword evidence="9 12" id="KW-0201">Cytochrome c-type biogenesis</keyword>
<evidence type="ECO:0000256" key="4">
    <source>
        <dbReference type="ARBA" id="ARBA00016461"/>
    </source>
</evidence>
<evidence type="ECO:0000256" key="10">
    <source>
        <dbReference type="ARBA" id="ARBA00022989"/>
    </source>
</evidence>
<evidence type="ECO:0000256" key="6">
    <source>
        <dbReference type="ARBA" id="ARBA00022475"/>
    </source>
</evidence>
<evidence type="ECO:0000256" key="1">
    <source>
        <dbReference type="ARBA" id="ARBA00002442"/>
    </source>
</evidence>
<reference evidence="13 14" key="1">
    <citation type="submission" date="2024-04" db="EMBL/GenBank/DDBJ databases">
        <title>A novel species isolated from cricket.</title>
        <authorList>
            <person name="Wang H.-C."/>
        </authorList>
    </citation>
    <scope>NUCLEOTIDE SEQUENCE [LARGE SCALE GENOMIC DNA]</scope>
    <source>
        <strain evidence="13 14">WL0021</strain>
    </source>
</reference>
<evidence type="ECO:0000256" key="11">
    <source>
        <dbReference type="ARBA" id="ARBA00023136"/>
    </source>
</evidence>
<keyword evidence="8 12" id="KW-0812">Transmembrane</keyword>
<evidence type="ECO:0000256" key="9">
    <source>
        <dbReference type="ARBA" id="ARBA00022748"/>
    </source>
</evidence>
<dbReference type="InterPro" id="IPR007078">
    <property type="entry name" value="Haem_export_protD_CcmD"/>
</dbReference>
<evidence type="ECO:0000256" key="12">
    <source>
        <dbReference type="RuleBase" id="RU363101"/>
    </source>
</evidence>
<evidence type="ECO:0000256" key="5">
    <source>
        <dbReference type="ARBA" id="ARBA00022448"/>
    </source>
</evidence>
<name>A0ABV0BEX5_9HYPH</name>
<evidence type="ECO:0000313" key="14">
    <source>
        <dbReference type="Proteomes" id="UP001418637"/>
    </source>
</evidence>
<keyword evidence="11 12" id="KW-0472">Membrane</keyword>
<comment type="function">
    <text evidence="1 12">Required for the export of heme to the periplasm for the biogenesis of c-type cytochromes.</text>
</comment>
<dbReference type="NCBIfam" id="TIGR03141">
    <property type="entry name" value="cytochro_ccmD"/>
    <property type="match status" value="1"/>
</dbReference>
<evidence type="ECO:0000256" key="3">
    <source>
        <dbReference type="ARBA" id="ARBA00008741"/>
    </source>
</evidence>
<evidence type="ECO:0000256" key="2">
    <source>
        <dbReference type="ARBA" id="ARBA00004377"/>
    </source>
</evidence>
<comment type="similarity">
    <text evidence="3 12">Belongs to the CcmD/CycX/HelD family.</text>
</comment>
<evidence type="ECO:0000256" key="8">
    <source>
        <dbReference type="ARBA" id="ARBA00022692"/>
    </source>
</evidence>
<comment type="subcellular location">
    <subcellularLocation>
        <location evidence="2 12">Cell inner membrane</location>
        <topology evidence="2 12">Single-pass membrane protein</topology>
    </subcellularLocation>
</comment>
<feature type="transmembrane region" description="Helical" evidence="12">
    <location>
        <begin position="12"/>
        <end position="31"/>
    </location>
</feature>
<keyword evidence="5 12" id="KW-0813">Transport</keyword>
<accession>A0ABV0BEX5</accession>
<comment type="caution">
    <text evidence="13">The sequence shown here is derived from an EMBL/GenBank/DDBJ whole genome shotgun (WGS) entry which is preliminary data.</text>
</comment>
<keyword evidence="14" id="KW-1185">Reference proteome</keyword>
<evidence type="ECO:0000313" key="13">
    <source>
        <dbReference type="EMBL" id="MEN3929539.1"/>
    </source>
</evidence>
<organism evidence="13 14">
    <name type="scientific">Hohaiivirga grylli</name>
    <dbReference type="NCBI Taxonomy" id="3133970"/>
    <lineage>
        <taxon>Bacteria</taxon>
        <taxon>Pseudomonadati</taxon>
        <taxon>Pseudomonadota</taxon>
        <taxon>Alphaproteobacteria</taxon>
        <taxon>Hyphomicrobiales</taxon>
        <taxon>Methylobacteriaceae</taxon>
        <taxon>Hohaiivirga</taxon>
    </lineage>
</organism>
<keyword evidence="6 12" id="KW-1003">Cell membrane</keyword>
<proteinExistence type="inferred from homology"/>
<dbReference type="Pfam" id="PF04995">
    <property type="entry name" value="CcmD"/>
    <property type="match status" value="1"/>
</dbReference>
<keyword evidence="10 12" id="KW-1133">Transmembrane helix</keyword>
<dbReference type="EMBL" id="JBBYXI010000001">
    <property type="protein sequence ID" value="MEN3929539.1"/>
    <property type="molecule type" value="Genomic_DNA"/>
</dbReference>
<dbReference type="Proteomes" id="UP001418637">
    <property type="component" value="Unassembled WGS sequence"/>
</dbReference>
<gene>
    <name evidence="13" type="primary">ccmD</name>
    <name evidence="13" type="ORF">WJT86_00520</name>
</gene>
<dbReference type="RefSeq" id="WP_346335538.1">
    <property type="nucleotide sequence ID" value="NZ_JBBYXI010000001.1"/>
</dbReference>